<accession>A0A834NX84</accession>
<dbReference type="EMBL" id="JACSDY010000009">
    <property type="protein sequence ID" value="KAF7420241.1"/>
    <property type="molecule type" value="Genomic_DNA"/>
</dbReference>
<gene>
    <name evidence="1" type="ORF">H0235_010538</name>
</gene>
<name>A0A834NX84_VESPE</name>
<comment type="caution">
    <text evidence="1">The sequence shown here is derived from an EMBL/GenBank/DDBJ whole genome shotgun (WGS) entry which is preliminary data.</text>
</comment>
<proteinExistence type="predicted"/>
<dbReference type="AlphaFoldDB" id="A0A834NX84"/>
<protein>
    <submittedName>
        <fullName evidence="1">Uncharacterized protein</fullName>
    </submittedName>
</protein>
<evidence type="ECO:0000313" key="1">
    <source>
        <dbReference type="EMBL" id="KAF7420241.1"/>
    </source>
</evidence>
<keyword evidence="2" id="KW-1185">Reference proteome</keyword>
<organism evidence="1 2">
    <name type="scientific">Vespula pensylvanica</name>
    <name type="common">Western yellow jacket</name>
    <name type="synonym">Wasp</name>
    <dbReference type="NCBI Taxonomy" id="30213"/>
    <lineage>
        <taxon>Eukaryota</taxon>
        <taxon>Metazoa</taxon>
        <taxon>Ecdysozoa</taxon>
        <taxon>Arthropoda</taxon>
        <taxon>Hexapoda</taxon>
        <taxon>Insecta</taxon>
        <taxon>Pterygota</taxon>
        <taxon>Neoptera</taxon>
        <taxon>Endopterygota</taxon>
        <taxon>Hymenoptera</taxon>
        <taxon>Apocrita</taxon>
        <taxon>Aculeata</taxon>
        <taxon>Vespoidea</taxon>
        <taxon>Vespidae</taxon>
        <taxon>Vespinae</taxon>
        <taxon>Vespula</taxon>
    </lineage>
</organism>
<reference evidence="1" key="1">
    <citation type="journal article" date="2020" name="G3 (Bethesda)">
        <title>High-Quality Assemblies for Three Invasive Social Wasps from the &lt;i&gt;Vespula&lt;/i&gt; Genus.</title>
        <authorList>
            <person name="Harrop T.W.R."/>
            <person name="Guhlin J."/>
            <person name="McLaughlin G.M."/>
            <person name="Permina E."/>
            <person name="Stockwell P."/>
            <person name="Gilligan J."/>
            <person name="Le Lec M.F."/>
            <person name="Gruber M.A.M."/>
            <person name="Quinn O."/>
            <person name="Lovegrove M."/>
            <person name="Duncan E.J."/>
            <person name="Remnant E.J."/>
            <person name="Van Eeckhoven J."/>
            <person name="Graham B."/>
            <person name="Knapp R.A."/>
            <person name="Langford K.W."/>
            <person name="Kronenberg Z."/>
            <person name="Press M.O."/>
            <person name="Eacker S.M."/>
            <person name="Wilson-Rankin E.E."/>
            <person name="Purcell J."/>
            <person name="Lester P.J."/>
            <person name="Dearden P.K."/>
        </authorList>
    </citation>
    <scope>NUCLEOTIDE SEQUENCE</scope>
    <source>
        <strain evidence="1">Volc-1</strain>
    </source>
</reference>
<evidence type="ECO:0000313" key="2">
    <source>
        <dbReference type="Proteomes" id="UP000600918"/>
    </source>
</evidence>
<sequence length="122" mass="13648">MPTNAKPVWCPPHSVKNVKEVLEGITIGGILVSFLWADLDLKNIGREFDRYCKGLFVRKVSLVCESLNHSTDKPEFGNTVSSWIHTKRIAAVYLLVRGELTSDFVTTVNLGKEGQAWTQLDT</sequence>
<dbReference type="Proteomes" id="UP000600918">
    <property type="component" value="Unassembled WGS sequence"/>
</dbReference>